<organism evidence="1 2">
    <name type="scientific">Campylobacter rectus RM3267</name>
    <dbReference type="NCBI Taxonomy" id="553218"/>
    <lineage>
        <taxon>Bacteria</taxon>
        <taxon>Pseudomonadati</taxon>
        <taxon>Campylobacterota</taxon>
        <taxon>Epsilonproteobacteria</taxon>
        <taxon>Campylobacterales</taxon>
        <taxon>Campylobacteraceae</taxon>
        <taxon>Campylobacter</taxon>
    </lineage>
</organism>
<comment type="caution">
    <text evidence="1">The sequence shown here is derived from an EMBL/GenBank/DDBJ whole genome shotgun (WGS) entry which is preliminary data.</text>
</comment>
<accession>B9D0V6</accession>
<reference evidence="1 2" key="1">
    <citation type="submission" date="2008-08" db="EMBL/GenBank/DDBJ databases">
        <authorList>
            <person name="Madupu R."/>
            <person name="Durkin A.S."/>
            <person name="Torralba M."/>
            <person name="Methe B."/>
            <person name="Sutton G.G."/>
            <person name="Strausberg R.L."/>
            <person name="Nelson K.E."/>
        </authorList>
    </citation>
    <scope>NUCLEOTIDE SEQUENCE [LARGE SCALE GENOMIC DNA]</scope>
    <source>
        <strain evidence="1 2">RM3267</strain>
    </source>
</reference>
<dbReference type="Proteomes" id="UP000003082">
    <property type="component" value="Unassembled WGS sequence"/>
</dbReference>
<protein>
    <submittedName>
        <fullName evidence="1">Uncharacterized protein</fullName>
    </submittedName>
</protein>
<proteinExistence type="predicted"/>
<keyword evidence="2" id="KW-1185">Reference proteome</keyword>
<name>B9D0V6_CAMRE</name>
<dbReference type="EMBL" id="ACFU01000007">
    <property type="protein sequence ID" value="EEF14351.1"/>
    <property type="molecule type" value="Genomic_DNA"/>
</dbReference>
<sequence length="41" mass="4837">MTSFVKFMRFLLCKSPKSFIAATPLKAPFYHMVFPYLNFCL</sequence>
<evidence type="ECO:0000313" key="1">
    <source>
        <dbReference type="EMBL" id="EEF14351.1"/>
    </source>
</evidence>
<evidence type="ECO:0000313" key="2">
    <source>
        <dbReference type="Proteomes" id="UP000003082"/>
    </source>
</evidence>
<dbReference type="AlphaFoldDB" id="B9D0V6"/>
<gene>
    <name evidence="1" type="ORF">CAMRE0001_2756</name>
</gene>